<evidence type="ECO:0000259" key="1">
    <source>
        <dbReference type="Pfam" id="PF00501"/>
    </source>
</evidence>
<dbReference type="EMBL" id="FNJI01000018">
    <property type="protein sequence ID" value="SDP39475.1"/>
    <property type="molecule type" value="Genomic_DNA"/>
</dbReference>
<dbReference type="PANTHER" id="PTHR43767:SF1">
    <property type="entry name" value="NONRIBOSOMAL PEPTIDE SYNTHASE PES1 (EUROFUNG)-RELATED"/>
    <property type="match status" value="1"/>
</dbReference>
<dbReference type="SUPFAM" id="SSF56801">
    <property type="entry name" value="Acetyl-CoA synthetase-like"/>
    <property type="match status" value="1"/>
</dbReference>
<feature type="domain" description="AMP-binding enzyme C-terminal" evidence="2">
    <location>
        <begin position="420"/>
        <end position="498"/>
    </location>
</feature>
<dbReference type="STRING" id="91360.SAMN05660330_02627"/>
<dbReference type="Gene3D" id="3.40.50.12780">
    <property type="entry name" value="N-terminal domain of ligase-like"/>
    <property type="match status" value="1"/>
</dbReference>
<dbReference type="Proteomes" id="UP000199073">
    <property type="component" value="Unassembled WGS sequence"/>
</dbReference>
<dbReference type="Pfam" id="PF13193">
    <property type="entry name" value="AMP-binding_C"/>
    <property type="match status" value="1"/>
</dbReference>
<accession>A0A1H0SCT7</accession>
<dbReference type="AlphaFoldDB" id="A0A1H0SCT7"/>
<evidence type="ECO:0000313" key="3">
    <source>
        <dbReference type="EMBL" id="SDP39475.1"/>
    </source>
</evidence>
<keyword evidence="4" id="KW-1185">Reference proteome</keyword>
<dbReference type="InterPro" id="IPR000873">
    <property type="entry name" value="AMP-dep_synth/lig_dom"/>
</dbReference>
<dbReference type="Pfam" id="PF00501">
    <property type="entry name" value="AMP-binding"/>
    <property type="match status" value="1"/>
</dbReference>
<name>A0A1H0SCT7_9BACT</name>
<dbReference type="PROSITE" id="PS00455">
    <property type="entry name" value="AMP_BINDING"/>
    <property type="match status" value="1"/>
</dbReference>
<evidence type="ECO:0000259" key="2">
    <source>
        <dbReference type="Pfam" id="PF13193"/>
    </source>
</evidence>
<keyword evidence="3" id="KW-0436">Ligase</keyword>
<gene>
    <name evidence="3" type="ORF">SAMN05660330_02627</name>
</gene>
<dbReference type="RefSeq" id="WP_092223554.1">
    <property type="nucleotide sequence ID" value="NZ_FNJI01000018.1"/>
</dbReference>
<dbReference type="InterPro" id="IPR050237">
    <property type="entry name" value="ATP-dep_AMP-bd_enzyme"/>
</dbReference>
<proteinExistence type="predicted"/>
<feature type="domain" description="AMP-dependent synthetase/ligase" evidence="1">
    <location>
        <begin position="15"/>
        <end position="370"/>
    </location>
</feature>
<dbReference type="PANTHER" id="PTHR43767">
    <property type="entry name" value="LONG-CHAIN-FATTY-ACID--COA LIGASE"/>
    <property type="match status" value="1"/>
</dbReference>
<sequence length="523" mass="58709">MINSVLKNNIGTLLEKASETYGAKKVLHFHDDNVSFSYRQLNDMVNQYAVVLQSAGISKGDHLAVMLSNRPEFFLVWLALAKIGAVAVPLNIRYQVEDLEYVLNNSDAIGLVIEDEFAEVFRQARANTPNVKTVFTVGEKAADLGLDLPQLAADKPTDFNGPEVTVETLMSIQYTSGTTGFPKGCMLTHEYWLTTGFVGAEMVTEDDIFLCVEPFYYMDPPWELLMCIMKGMTMVAAKSYSPSRFMPLVRQYDITISWALLSYWIYKQPESPLDKAHKLRMLLSGAILKDVHKQFEERFNVPLREGYGMTEIGPGIVMPLEDSHMSGSGSVGKPTKFRSMKIVDDEGREVAQGEVGELWVSGAGLFKGYYRNPEATAAAFAGEWFRTGDLFRQDADGYYFIVGRKKDMIRRAGDNVAAAEVENVLMSHPKILSAAVVAVPDPDRREEVKAYVIVAQGESQQTIPPQEIIEFCKDRLADFKVPRYIEYKEVFPLTPTGKIRKPNLLLEKDNLTEGCYDRLSEKN</sequence>
<dbReference type="InterPro" id="IPR045851">
    <property type="entry name" value="AMP-bd_C_sf"/>
</dbReference>
<dbReference type="InterPro" id="IPR020845">
    <property type="entry name" value="AMP-binding_CS"/>
</dbReference>
<protein>
    <submittedName>
        <fullName evidence="3">Crotonobetaine/carnitine-CoA ligase</fullName>
    </submittedName>
</protein>
<dbReference type="OrthoDB" id="5483897at2"/>
<reference evidence="3 4" key="1">
    <citation type="submission" date="2016-10" db="EMBL/GenBank/DDBJ databases">
        <authorList>
            <person name="de Groot N.N."/>
        </authorList>
    </citation>
    <scope>NUCLEOTIDE SEQUENCE [LARGE SCALE GENOMIC DNA]</scope>
    <source>
        <strain evidence="3 4">DSM 12130</strain>
    </source>
</reference>
<evidence type="ECO:0000313" key="4">
    <source>
        <dbReference type="Proteomes" id="UP000199073"/>
    </source>
</evidence>
<organism evidence="3 4">
    <name type="scientific">Desulforhopalus singaporensis</name>
    <dbReference type="NCBI Taxonomy" id="91360"/>
    <lineage>
        <taxon>Bacteria</taxon>
        <taxon>Pseudomonadati</taxon>
        <taxon>Thermodesulfobacteriota</taxon>
        <taxon>Desulfobulbia</taxon>
        <taxon>Desulfobulbales</taxon>
        <taxon>Desulfocapsaceae</taxon>
        <taxon>Desulforhopalus</taxon>
    </lineage>
</organism>
<dbReference type="InterPro" id="IPR025110">
    <property type="entry name" value="AMP-bd_C"/>
</dbReference>
<dbReference type="Gene3D" id="3.30.300.30">
    <property type="match status" value="1"/>
</dbReference>
<dbReference type="GO" id="GO:0016878">
    <property type="term" value="F:acid-thiol ligase activity"/>
    <property type="evidence" value="ECO:0007669"/>
    <property type="project" value="UniProtKB-ARBA"/>
</dbReference>
<dbReference type="InterPro" id="IPR042099">
    <property type="entry name" value="ANL_N_sf"/>
</dbReference>